<dbReference type="SUPFAM" id="SSF57184">
    <property type="entry name" value="Growth factor receptor domain"/>
    <property type="match status" value="3"/>
</dbReference>
<accession>A0A812V988</accession>
<keyword evidence="3" id="KW-1185">Reference proteome</keyword>
<reference evidence="2" key="1">
    <citation type="submission" date="2021-02" db="EMBL/GenBank/DDBJ databases">
        <authorList>
            <person name="Dougan E. K."/>
            <person name="Rhodes N."/>
            <person name="Thang M."/>
            <person name="Chan C."/>
        </authorList>
    </citation>
    <scope>NUCLEOTIDE SEQUENCE</scope>
</reference>
<dbReference type="Gene3D" id="2.10.50.10">
    <property type="entry name" value="Tumor Necrosis Factor Receptor, subunit A, domain 2"/>
    <property type="match status" value="4"/>
</dbReference>
<dbReference type="AlphaFoldDB" id="A0A812V988"/>
<dbReference type="InterPro" id="IPR009030">
    <property type="entry name" value="Growth_fac_rcpt_cys_sf"/>
</dbReference>
<feature type="domain" description="Tyrosine-protein kinase ephrin type A/B receptor-like" evidence="1">
    <location>
        <begin position="815"/>
        <end position="853"/>
    </location>
</feature>
<feature type="domain" description="Tyrosine-protein kinase ephrin type A/B receptor-like" evidence="1">
    <location>
        <begin position="93"/>
        <end position="132"/>
    </location>
</feature>
<evidence type="ECO:0000313" key="3">
    <source>
        <dbReference type="Proteomes" id="UP000601435"/>
    </source>
</evidence>
<dbReference type="Proteomes" id="UP000601435">
    <property type="component" value="Unassembled WGS sequence"/>
</dbReference>
<dbReference type="PANTHER" id="PTHR46967:SF2">
    <property type="entry name" value="SUSHI, VON WILLEBRAND FACTOR TYPE A, EGF AND PENTRAXIN DOMAIN-CONTAINING PROTEIN 1-LIKE"/>
    <property type="match status" value="1"/>
</dbReference>
<dbReference type="InterPro" id="IPR011641">
    <property type="entry name" value="Tyr-kin_ephrin_A/B_rcpt-like"/>
</dbReference>
<dbReference type="PANTHER" id="PTHR46967">
    <property type="entry name" value="INSULIN-LIKE GROWTH FACTOR BINDING PROTEIN,N-TERMINAL"/>
    <property type="match status" value="1"/>
</dbReference>
<evidence type="ECO:0000313" key="2">
    <source>
        <dbReference type="EMBL" id="CAE7615019.1"/>
    </source>
</evidence>
<dbReference type="PROSITE" id="PS51257">
    <property type="entry name" value="PROKAR_LIPOPROTEIN"/>
    <property type="match status" value="1"/>
</dbReference>
<dbReference type="SMART" id="SM01411">
    <property type="entry name" value="Ephrin_rec_like"/>
    <property type="match status" value="7"/>
</dbReference>
<gene>
    <name evidence="2" type="primary">SCUBE3</name>
    <name evidence="2" type="ORF">SNEC2469_LOCUS17465</name>
</gene>
<dbReference type="OrthoDB" id="410989at2759"/>
<evidence type="ECO:0000259" key="1">
    <source>
        <dbReference type="Pfam" id="PF07699"/>
    </source>
</evidence>
<dbReference type="Pfam" id="PF07699">
    <property type="entry name" value="Ephrin_rec_like"/>
    <property type="match status" value="3"/>
</dbReference>
<proteinExistence type="predicted"/>
<organism evidence="2 3">
    <name type="scientific">Symbiodinium necroappetens</name>
    <dbReference type="NCBI Taxonomy" id="1628268"/>
    <lineage>
        <taxon>Eukaryota</taxon>
        <taxon>Sar</taxon>
        <taxon>Alveolata</taxon>
        <taxon>Dinophyceae</taxon>
        <taxon>Suessiales</taxon>
        <taxon>Symbiodiniaceae</taxon>
        <taxon>Symbiodinium</taxon>
    </lineage>
</organism>
<feature type="domain" description="Tyrosine-protein kinase ephrin type A/B receptor-like" evidence="1">
    <location>
        <begin position="711"/>
        <end position="751"/>
    </location>
</feature>
<sequence length="967" mass="100756">MQRLYMEASICWTCPYGSTTLEPGAVAATSCSCMLGFVNMSNNPSLCGPCGTGYFCNGGTHRERCAESQTTLLDVASDRTQCLCVSGTFLFGEACANCPPGHYKRSIGNMPCEPCPAGTWSNATGADSDATCQACPSGSTTAAAGSELEDFCVRPHDDQQAIQLSGFHLQNGHRVALTSSEDCDGSKFPVGSVVGNGISGLAEESGSLYTWDGASAGFAPEGGIYRLCWCSNMVGLACAGLETFQVSAGFLRVAGPFAAHLFECVRGHDCIGLQPFQGLLLSTSDSVAIRSTCTSPPLQLSATNLLGTGMLMNVSEAVETFQLDFGISSLNVDYRFSVDADARGYSLCWCGGRRAGFGNLISWRKARIVATTLSQLGESSCSDHGLARILNAFKANAVTYSWVDGAGFAFQDASRCWCSADFPCSFLPQFRAAAVQLNLVCPPGTYQTQGKGEAQCQECPPGFYCPGGQSAELRPCALGSTSIPASSAADACQCRRGFFWDPRRSVCLACAEGRFKSNVGANQSCEGQCPALTTSLPGAVDVTDCHCTDGFVDIGPSPEFNCTALASLPFADSLPSAPFNLFVFSGSLLADPDSSEDLLPLLNTYLGVDVYGRALLSLTLDAGGIQYIFTSSEEELAREAHAKLQESRFHAWAFNSLPGELSSTQATNRTAVDVVEFRCPPGLDLPDVMLRSPSDCRCARGLRPQSEGLGCVKCPLGTYKDTVGDSSCAICPSGDVSLTTLREGATSIAACTCPAGLVSIAGSCEPCGQGFYCIGGDNRLPCQASTTTLSDTATSEAECVCAAGFLPTEGADNISCVACGRGTFKPLAGNGACLSCPVGTWSSSMGADSEATCQSCPSGSTTEDPGSGLEDFCVRPHGDQHVTCTSGQVCSVQLTGLQLREDHRLALTTSTDCTGAKLPVPGISNDATSKPATTGTPGVTSLQTSFRKVVLTASAGAPTWKVLLAQA</sequence>
<name>A0A812V988_9DINO</name>
<comment type="caution">
    <text evidence="2">The sequence shown here is derived from an EMBL/GenBank/DDBJ whole genome shotgun (WGS) entry which is preliminary data.</text>
</comment>
<protein>
    <submittedName>
        <fullName evidence="2">SCUBE3 protein</fullName>
    </submittedName>
</protein>
<dbReference type="EMBL" id="CAJNJA010028919">
    <property type="protein sequence ID" value="CAE7615019.1"/>
    <property type="molecule type" value="Genomic_DNA"/>
</dbReference>